<evidence type="ECO:0000313" key="3">
    <source>
        <dbReference type="Proteomes" id="UP000697107"/>
    </source>
</evidence>
<comment type="cofactor">
    <cofactor evidence="1">
        <name>Zn(2+)</name>
        <dbReference type="ChEBI" id="CHEBI:29105"/>
    </cofactor>
</comment>
<proteinExistence type="predicted"/>
<gene>
    <name evidence="2" type="ORF">PC118_g2618</name>
</gene>
<dbReference type="EMBL" id="RCML01000040">
    <property type="protein sequence ID" value="KAG2996127.1"/>
    <property type="molecule type" value="Genomic_DNA"/>
</dbReference>
<dbReference type="PANTHER" id="PTHR12756:SF45">
    <property type="entry name" value="CYTOSOLIC CARBOXYPEPTIDASE NNA1"/>
    <property type="match status" value="1"/>
</dbReference>
<dbReference type="AlphaFoldDB" id="A0A8T1LKK2"/>
<sequence>MTSRTELIFNGFTLKYATGRQESRIVSLSSILRKSGALFSQGLQPVVYSEQGATKGLGWRHRDTHVRCDVAVSPTTPQGVNALTFQYEIRARERWCPVRLHTYTDLMDYLELLERDPQHPLTCRRLAGSSCDLLSITSPGRDGFPPDERRIIAVSAQVVPLLNPDSVINGNTRVSLAGWDLNRMWSSPMEQLFLTIYHLKQQLAHFQSRGRVVVYCARIVVNQK</sequence>
<accession>A0A8T1LKK2</accession>
<dbReference type="InterPro" id="IPR050821">
    <property type="entry name" value="Cytosolic_carboxypeptidase"/>
</dbReference>
<dbReference type="Proteomes" id="UP000697107">
    <property type="component" value="Unassembled WGS sequence"/>
</dbReference>
<comment type="caution">
    <text evidence="2">The sequence shown here is derived from an EMBL/GenBank/DDBJ whole genome shotgun (WGS) entry which is preliminary data.</text>
</comment>
<reference evidence="2" key="1">
    <citation type="submission" date="2018-10" db="EMBL/GenBank/DDBJ databases">
        <title>Effector identification in a new, highly contiguous assembly of the strawberry crown rot pathogen Phytophthora cactorum.</title>
        <authorList>
            <person name="Armitage A.D."/>
            <person name="Nellist C.F."/>
            <person name="Bates H."/>
            <person name="Vickerstaff R.J."/>
            <person name="Harrison R.J."/>
        </authorList>
    </citation>
    <scope>NUCLEOTIDE SEQUENCE</scope>
    <source>
        <strain evidence="2">P415</strain>
    </source>
</reference>
<evidence type="ECO:0000313" key="2">
    <source>
        <dbReference type="EMBL" id="KAG2996127.1"/>
    </source>
</evidence>
<protein>
    <submittedName>
        <fullName evidence="2">Uncharacterized protein</fullName>
    </submittedName>
</protein>
<dbReference type="Gene3D" id="3.40.630.10">
    <property type="entry name" value="Zn peptidases"/>
    <property type="match status" value="1"/>
</dbReference>
<dbReference type="VEuPathDB" id="FungiDB:PC110_g2085"/>
<name>A0A8T1LKK2_9STRA</name>
<dbReference type="SUPFAM" id="SSF53187">
    <property type="entry name" value="Zn-dependent exopeptidases"/>
    <property type="match status" value="1"/>
</dbReference>
<evidence type="ECO:0000256" key="1">
    <source>
        <dbReference type="ARBA" id="ARBA00001947"/>
    </source>
</evidence>
<dbReference type="PANTHER" id="PTHR12756">
    <property type="entry name" value="CYTOSOLIC CARBOXYPEPTIDASE"/>
    <property type="match status" value="1"/>
</dbReference>
<organism evidence="2 3">
    <name type="scientific">Phytophthora cactorum</name>
    <dbReference type="NCBI Taxonomy" id="29920"/>
    <lineage>
        <taxon>Eukaryota</taxon>
        <taxon>Sar</taxon>
        <taxon>Stramenopiles</taxon>
        <taxon>Oomycota</taxon>
        <taxon>Peronosporomycetes</taxon>
        <taxon>Peronosporales</taxon>
        <taxon>Peronosporaceae</taxon>
        <taxon>Phytophthora</taxon>
    </lineage>
</organism>